<dbReference type="InterPro" id="IPR002659">
    <property type="entry name" value="Glyco_trans_31"/>
</dbReference>
<reference evidence="11 12" key="2">
    <citation type="submission" date="2018-11" db="EMBL/GenBank/DDBJ databases">
        <authorList>
            <consortium name="Pathogen Informatics"/>
        </authorList>
    </citation>
    <scope>NUCLEOTIDE SEQUENCE [LARGE SCALE GENOMIC DNA]</scope>
    <source>
        <strain evidence="11 12">Egypt</strain>
    </source>
</reference>
<evidence type="ECO:0000256" key="7">
    <source>
        <dbReference type="ARBA" id="ARBA00022989"/>
    </source>
</evidence>
<evidence type="ECO:0000256" key="3">
    <source>
        <dbReference type="ARBA" id="ARBA00022676"/>
    </source>
</evidence>
<reference evidence="13" key="1">
    <citation type="submission" date="2016-06" db="UniProtKB">
        <authorList>
            <consortium name="WormBaseParasite"/>
        </authorList>
    </citation>
    <scope>IDENTIFICATION</scope>
</reference>
<keyword evidence="7" id="KW-1133">Transmembrane helix</keyword>
<keyword evidence="5" id="KW-0812">Transmembrane</keyword>
<dbReference type="PANTHER" id="PTHR11214">
    <property type="entry name" value="BETA-1,3-N-ACETYLGLUCOSAMINYLTRANSFERASE"/>
    <property type="match status" value="1"/>
</dbReference>
<dbReference type="PANTHER" id="PTHR11214:SF349">
    <property type="entry name" value="BETA-1,3-GALACTOSYLTRANSFERASE BRN"/>
    <property type="match status" value="1"/>
</dbReference>
<keyword evidence="9" id="KW-0472">Membrane</keyword>
<name>A0A183BA59_9TREM</name>
<gene>
    <name evidence="11" type="ORF">ECPE_LOCUS16094</name>
</gene>
<dbReference type="OrthoDB" id="115198at2759"/>
<evidence type="ECO:0000256" key="5">
    <source>
        <dbReference type="ARBA" id="ARBA00022692"/>
    </source>
</evidence>
<evidence type="ECO:0000256" key="8">
    <source>
        <dbReference type="ARBA" id="ARBA00023034"/>
    </source>
</evidence>
<evidence type="ECO:0000256" key="2">
    <source>
        <dbReference type="ARBA" id="ARBA00008661"/>
    </source>
</evidence>
<evidence type="ECO:0000256" key="10">
    <source>
        <dbReference type="RuleBase" id="RU363063"/>
    </source>
</evidence>
<evidence type="ECO:0000313" key="13">
    <source>
        <dbReference type="WBParaSite" id="ECPE_0001613601-mRNA-1"/>
    </source>
</evidence>
<evidence type="ECO:0000256" key="9">
    <source>
        <dbReference type="ARBA" id="ARBA00023136"/>
    </source>
</evidence>
<evidence type="ECO:0000256" key="4">
    <source>
        <dbReference type="ARBA" id="ARBA00022679"/>
    </source>
</evidence>
<dbReference type="GO" id="GO:0008194">
    <property type="term" value="F:UDP-glycosyltransferase activity"/>
    <property type="evidence" value="ECO:0007669"/>
    <property type="project" value="TreeGrafter"/>
</dbReference>
<proteinExistence type="inferred from homology"/>
<evidence type="ECO:0000313" key="11">
    <source>
        <dbReference type="EMBL" id="VDP93366.1"/>
    </source>
</evidence>
<protein>
    <recommendedName>
        <fullName evidence="10">Hexosyltransferase</fullName>
        <ecNumber evidence="10">2.4.1.-</ecNumber>
    </recommendedName>
</protein>
<dbReference type="Proteomes" id="UP000272942">
    <property type="component" value="Unassembled WGS sequence"/>
</dbReference>
<dbReference type="GO" id="GO:0016758">
    <property type="term" value="F:hexosyltransferase activity"/>
    <property type="evidence" value="ECO:0007669"/>
    <property type="project" value="InterPro"/>
</dbReference>
<keyword evidence="12" id="KW-1185">Reference proteome</keyword>
<keyword evidence="4" id="KW-0808">Transferase</keyword>
<accession>A0A183BA59</accession>
<dbReference type="EC" id="2.4.1.-" evidence="10"/>
<keyword evidence="6" id="KW-0735">Signal-anchor</keyword>
<dbReference type="GO" id="GO:0006493">
    <property type="term" value="P:protein O-linked glycosylation"/>
    <property type="evidence" value="ECO:0007669"/>
    <property type="project" value="TreeGrafter"/>
</dbReference>
<comment type="similarity">
    <text evidence="2 10">Belongs to the glycosyltransferase 31 family.</text>
</comment>
<evidence type="ECO:0000313" key="12">
    <source>
        <dbReference type="Proteomes" id="UP000272942"/>
    </source>
</evidence>
<evidence type="ECO:0000256" key="1">
    <source>
        <dbReference type="ARBA" id="ARBA00004323"/>
    </source>
</evidence>
<keyword evidence="8 10" id="KW-0333">Golgi apparatus</keyword>
<organism evidence="13">
    <name type="scientific">Echinostoma caproni</name>
    <dbReference type="NCBI Taxonomy" id="27848"/>
    <lineage>
        <taxon>Eukaryota</taxon>
        <taxon>Metazoa</taxon>
        <taxon>Spiralia</taxon>
        <taxon>Lophotrochozoa</taxon>
        <taxon>Platyhelminthes</taxon>
        <taxon>Trematoda</taxon>
        <taxon>Digenea</taxon>
        <taxon>Plagiorchiida</taxon>
        <taxon>Echinostomata</taxon>
        <taxon>Echinostomatoidea</taxon>
        <taxon>Echinostomatidae</taxon>
        <taxon>Echinostoma</taxon>
    </lineage>
</organism>
<comment type="subcellular location">
    <subcellularLocation>
        <location evidence="1 10">Golgi apparatus membrane</location>
        <topology evidence="1 10">Single-pass type II membrane protein</topology>
    </subcellularLocation>
</comment>
<dbReference type="GO" id="GO:0000139">
    <property type="term" value="C:Golgi membrane"/>
    <property type="evidence" value="ECO:0007669"/>
    <property type="project" value="UniProtKB-SubCell"/>
</dbReference>
<sequence>MLDLLILIKSAITHRSRRMIIRNLWANNQCWGNLIVRHVFVLGTVKSISDVWLKLIDKESQQFGDLIQGNFIDNYYNNTHKMIFSIRWAIAFCPETRWYLFVDDDFFIDTRLFSVVLKQLDPRLSGRLVIGDLARASPVLRRNLHRSKWTVSYSLYPQNTYPKFVQAGIFLMGASMALDVYVGSRFTRFFPFDDVFIGLVLNKLLRRPIHLNHLILTRPRADVFYKVNKSLALHGVYSPGRQRSYWRSAKLQQMCLKKNTSVI</sequence>
<keyword evidence="3 10" id="KW-0328">Glycosyltransferase</keyword>
<dbReference type="EMBL" id="UZAN01062932">
    <property type="protein sequence ID" value="VDP93366.1"/>
    <property type="molecule type" value="Genomic_DNA"/>
</dbReference>
<dbReference type="AlphaFoldDB" id="A0A183BA59"/>
<dbReference type="Pfam" id="PF01762">
    <property type="entry name" value="Galactosyl_T"/>
    <property type="match status" value="1"/>
</dbReference>
<evidence type="ECO:0000256" key="6">
    <source>
        <dbReference type="ARBA" id="ARBA00022968"/>
    </source>
</evidence>
<dbReference type="Gene3D" id="3.90.550.50">
    <property type="match status" value="1"/>
</dbReference>
<dbReference type="WBParaSite" id="ECPE_0001613601-mRNA-1">
    <property type="protein sequence ID" value="ECPE_0001613601-mRNA-1"/>
    <property type="gene ID" value="ECPE_0001613601"/>
</dbReference>